<evidence type="ECO:0000259" key="2">
    <source>
        <dbReference type="Pfam" id="PF08964"/>
    </source>
</evidence>
<dbReference type="RefSeq" id="WP_305909012.1">
    <property type="nucleotide sequence ID" value="NZ_CP157743.1"/>
</dbReference>
<dbReference type="InterPro" id="IPR011024">
    <property type="entry name" value="G_crystallin-like"/>
</dbReference>
<feature type="signal peptide" evidence="1">
    <location>
        <begin position="1"/>
        <end position="29"/>
    </location>
</feature>
<dbReference type="KEGG" id="mech:Q9L42_007805"/>
<dbReference type="Pfam" id="PF08964">
    <property type="entry name" value="Crystall_3"/>
    <property type="match status" value="1"/>
</dbReference>
<keyword evidence="1" id="KW-0732">Signal</keyword>
<dbReference type="GO" id="GO:0098609">
    <property type="term" value="P:cell-cell adhesion"/>
    <property type="evidence" value="ECO:0007669"/>
    <property type="project" value="InterPro"/>
</dbReference>
<reference evidence="3 4" key="1">
    <citation type="journal article" date="2024" name="Microbiology">
        <title>Methylomarinum rosea sp. nov., a novel halophilic methanotrophic bacterium from the hypersaline Lake Elton.</title>
        <authorList>
            <person name="Suleimanov R.Z."/>
            <person name="Oshkin I.Y."/>
            <person name="Danilova O.V."/>
            <person name="Suzina N.E."/>
            <person name="Dedysh S.N."/>
        </authorList>
    </citation>
    <scope>NUCLEOTIDE SEQUENCE [LARGE SCALE GENOMIC DNA]</scope>
    <source>
        <strain evidence="3 4">Ch1-1</strain>
    </source>
</reference>
<dbReference type="GO" id="GO:0016020">
    <property type="term" value="C:membrane"/>
    <property type="evidence" value="ECO:0007669"/>
    <property type="project" value="InterPro"/>
</dbReference>
<dbReference type="SUPFAM" id="SSF49695">
    <property type="entry name" value="gamma-Crystallin-like"/>
    <property type="match status" value="1"/>
</dbReference>
<evidence type="ECO:0000313" key="4">
    <source>
        <dbReference type="Proteomes" id="UP001225378"/>
    </source>
</evidence>
<dbReference type="Gene3D" id="2.60.20.10">
    <property type="entry name" value="Crystallins"/>
    <property type="match status" value="1"/>
</dbReference>
<gene>
    <name evidence="3" type="ORF">Q9L42_007805</name>
</gene>
<feature type="domain" description="Calcium-dependent cell adhesion molecule N-terminal" evidence="2">
    <location>
        <begin position="33"/>
        <end position="90"/>
    </location>
</feature>
<keyword evidence="4" id="KW-1185">Reference proteome</keyword>
<evidence type="ECO:0000313" key="3">
    <source>
        <dbReference type="EMBL" id="XBS22017.1"/>
    </source>
</evidence>
<feature type="chain" id="PRO_5043683571" evidence="1">
    <location>
        <begin position="30"/>
        <end position="150"/>
    </location>
</feature>
<dbReference type="AlphaFoldDB" id="A0AAU7NYD9"/>
<evidence type="ECO:0000256" key="1">
    <source>
        <dbReference type="SAM" id="SignalP"/>
    </source>
</evidence>
<sequence>MNRIRFVFRSFKWAFILIFLSGLTSNVYAKDKDCWVDFYESPQYEGEHFRLQGPSELKNLDHVNGKSWDRRISSLIVGPNARVTLFENIDFKLTLREMANYPVLMKSLGVTKQDVLEESELIFDANSKIHTLADFNFHDRVRSLKVKCNK</sequence>
<protein>
    <submittedName>
        <fullName evidence="3">Beta/gamma crystallin domain-containing protein</fullName>
    </submittedName>
</protein>
<name>A0AAU7NYD9_9GAMM</name>
<dbReference type="Proteomes" id="UP001225378">
    <property type="component" value="Chromosome"/>
</dbReference>
<accession>A0AAU7NYD9</accession>
<organism evidence="3 4">
    <name type="scientific">Methylomarinum roseum</name>
    <dbReference type="NCBI Taxonomy" id="3067653"/>
    <lineage>
        <taxon>Bacteria</taxon>
        <taxon>Pseudomonadati</taxon>
        <taxon>Pseudomonadota</taxon>
        <taxon>Gammaproteobacteria</taxon>
        <taxon>Methylococcales</taxon>
        <taxon>Methylococcaceae</taxon>
        <taxon>Methylomarinum</taxon>
    </lineage>
</organism>
<proteinExistence type="predicted"/>
<dbReference type="InterPro" id="IPR015059">
    <property type="entry name" value="Ca_cell_adhesion_N_dom"/>
</dbReference>
<dbReference type="EMBL" id="CP157743">
    <property type="protein sequence ID" value="XBS22017.1"/>
    <property type="molecule type" value="Genomic_DNA"/>
</dbReference>